<evidence type="ECO:0000313" key="1">
    <source>
        <dbReference type="EMBL" id="ROT83698.1"/>
    </source>
</evidence>
<dbReference type="OrthoDB" id="10062843at2759"/>
<organism evidence="1 2">
    <name type="scientific">Penaeus vannamei</name>
    <name type="common">Whiteleg shrimp</name>
    <name type="synonym">Litopenaeus vannamei</name>
    <dbReference type="NCBI Taxonomy" id="6689"/>
    <lineage>
        <taxon>Eukaryota</taxon>
        <taxon>Metazoa</taxon>
        <taxon>Ecdysozoa</taxon>
        <taxon>Arthropoda</taxon>
        <taxon>Crustacea</taxon>
        <taxon>Multicrustacea</taxon>
        <taxon>Malacostraca</taxon>
        <taxon>Eumalacostraca</taxon>
        <taxon>Eucarida</taxon>
        <taxon>Decapoda</taxon>
        <taxon>Dendrobranchiata</taxon>
        <taxon>Penaeoidea</taxon>
        <taxon>Penaeidae</taxon>
        <taxon>Penaeus</taxon>
    </lineage>
</organism>
<comment type="caution">
    <text evidence="1">The sequence shown here is derived from an EMBL/GenBank/DDBJ whole genome shotgun (WGS) entry which is preliminary data.</text>
</comment>
<gene>
    <name evidence="1" type="ORF">C7M84_023121</name>
</gene>
<reference evidence="1 2" key="1">
    <citation type="submission" date="2018-04" db="EMBL/GenBank/DDBJ databases">
        <authorList>
            <person name="Zhang X."/>
            <person name="Yuan J."/>
            <person name="Li F."/>
            <person name="Xiang J."/>
        </authorList>
    </citation>
    <scope>NUCLEOTIDE SEQUENCE [LARGE SCALE GENOMIC DNA]</scope>
    <source>
        <tissue evidence="1">Muscle</tissue>
    </source>
</reference>
<protein>
    <submittedName>
        <fullName evidence="1">Uncharacterized protein</fullName>
    </submittedName>
</protein>
<dbReference type="AlphaFoldDB" id="A0A423U4Q5"/>
<dbReference type="Proteomes" id="UP000283509">
    <property type="component" value="Unassembled WGS sequence"/>
</dbReference>
<accession>A0A423U4Q5</accession>
<keyword evidence="2" id="KW-1185">Reference proteome</keyword>
<proteinExistence type="predicted"/>
<reference evidence="1 2" key="2">
    <citation type="submission" date="2019-01" db="EMBL/GenBank/DDBJ databases">
        <title>The decoding of complex shrimp genome reveals the adaptation for benthos swimmer, frequently molting mechanism and breeding impact on genome.</title>
        <authorList>
            <person name="Sun Y."/>
            <person name="Gao Y."/>
            <person name="Yu Y."/>
        </authorList>
    </citation>
    <scope>NUCLEOTIDE SEQUENCE [LARGE SCALE GENOMIC DNA]</scope>
    <source>
        <tissue evidence="1">Muscle</tissue>
    </source>
</reference>
<name>A0A423U4Q5_PENVA</name>
<dbReference type="EMBL" id="QCYY01000645">
    <property type="protein sequence ID" value="ROT83698.1"/>
    <property type="molecule type" value="Genomic_DNA"/>
</dbReference>
<sequence>MAKQELLTALEENNTADFISLLQRHGKKRSNVDLQEVLSEFSRAQHEFLWSCLYAWTNEQLTRMVVEERPAEEAGEVADTHSLDSQQTVPMDAEEAVQKEAYNEKLMAAILDLAYIYISSLEGEENFIPDKLLEVAGKLC</sequence>
<evidence type="ECO:0000313" key="2">
    <source>
        <dbReference type="Proteomes" id="UP000283509"/>
    </source>
</evidence>